<proteinExistence type="predicted"/>
<feature type="non-terminal residue" evidence="1">
    <location>
        <position position="93"/>
    </location>
</feature>
<evidence type="ECO:0000313" key="1">
    <source>
        <dbReference type="EMBL" id="MCS5737428.1"/>
    </source>
</evidence>
<accession>A0ABT2HBU9</accession>
<organism evidence="1 2">
    <name type="scientific">Herbiconiux daphne</name>
    <dbReference type="NCBI Taxonomy" id="2970914"/>
    <lineage>
        <taxon>Bacteria</taxon>
        <taxon>Bacillati</taxon>
        <taxon>Actinomycetota</taxon>
        <taxon>Actinomycetes</taxon>
        <taxon>Micrococcales</taxon>
        <taxon>Microbacteriaceae</taxon>
        <taxon>Herbiconiux</taxon>
    </lineage>
</organism>
<dbReference type="EMBL" id="JANLCJ010000697">
    <property type="protein sequence ID" value="MCS5737428.1"/>
    <property type="molecule type" value="Genomic_DNA"/>
</dbReference>
<reference evidence="1" key="1">
    <citation type="submission" date="2022-08" db="EMBL/GenBank/DDBJ databases">
        <authorList>
            <person name="Deng Y."/>
            <person name="Han X.-F."/>
            <person name="Zhang Y.-Q."/>
        </authorList>
    </citation>
    <scope>NUCLEOTIDE SEQUENCE</scope>
    <source>
        <strain evidence="1">CPCC 203386</strain>
    </source>
</reference>
<sequence length="93" mass="10806">MSRYKITVDKAKYVLPLNNWGEPIYPDILKEVSSNGDRAYNAGLKGVKQPKVVERIVIKIDGEEFDITNMSDRFKRNVLNEMRNRYVRLDDAS</sequence>
<name>A0ABT2HBU9_9MICO</name>
<evidence type="ECO:0008006" key="3">
    <source>
        <dbReference type="Google" id="ProtNLM"/>
    </source>
</evidence>
<gene>
    <name evidence="1" type="ORF">N1032_27235</name>
</gene>
<protein>
    <recommendedName>
        <fullName evidence="3">Phage protein</fullName>
    </recommendedName>
</protein>
<dbReference type="RefSeq" id="WP_259543824.1">
    <property type="nucleotide sequence ID" value="NZ_JANLCJ010000697.1"/>
</dbReference>
<dbReference type="Proteomes" id="UP001165586">
    <property type="component" value="Unassembled WGS sequence"/>
</dbReference>
<evidence type="ECO:0000313" key="2">
    <source>
        <dbReference type="Proteomes" id="UP001165586"/>
    </source>
</evidence>
<keyword evidence="2" id="KW-1185">Reference proteome</keyword>
<comment type="caution">
    <text evidence="1">The sequence shown here is derived from an EMBL/GenBank/DDBJ whole genome shotgun (WGS) entry which is preliminary data.</text>
</comment>